<dbReference type="InterPro" id="IPR027328">
    <property type="entry name" value="MAPRE"/>
</dbReference>
<accession>A0A6I9PBL3</accession>
<evidence type="ECO:0000313" key="1">
    <source>
        <dbReference type="Proteomes" id="UP000504611"/>
    </source>
</evidence>
<dbReference type="Proteomes" id="UP000504611">
    <property type="component" value="Unplaced"/>
</dbReference>
<dbReference type="AlphaFoldDB" id="A0A6I9PBL3"/>
<dbReference type="KEGG" id="ncc:104959021"/>
<feature type="non-terminal residue" evidence="2">
    <location>
        <position position="91"/>
    </location>
</feature>
<dbReference type="PANTHER" id="PTHR10623">
    <property type="entry name" value="MICROTUBULE-ASSOCIATED PROTEIN RP/EB FAMILY MEMBER"/>
    <property type="match status" value="1"/>
</dbReference>
<evidence type="ECO:0000313" key="2">
    <source>
        <dbReference type="RefSeq" id="XP_010785170.1"/>
    </source>
</evidence>
<name>A0A6I9PBL3_9TELE</name>
<dbReference type="SUPFAM" id="SSF47576">
    <property type="entry name" value="Calponin-homology domain, CH-domain"/>
    <property type="match status" value="1"/>
</dbReference>
<proteinExistence type="predicted"/>
<sequence length="91" mass="10185">MASPVLVTPESNSKDKSSRHYLVVWINNLLKTQFKDVRQMGSGACHCQMMDLVVPGSVDMTQVKFDVQSDDDCMHNFGLLCKAFDKSSITK</sequence>
<keyword evidence="1" id="KW-1185">Reference proteome</keyword>
<dbReference type="Gene3D" id="1.10.418.10">
    <property type="entry name" value="Calponin-like domain"/>
    <property type="match status" value="1"/>
</dbReference>
<protein>
    <submittedName>
        <fullName evidence="2">Microtubule-associated protein RP/EB family member 2-like</fullName>
    </submittedName>
</protein>
<dbReference type="RefSeq" id="XP_010785170.1">
    <property type="nucleotide sequence ID" value="XM_010786868.1"/>
</dbReference>
<dbReference type="GO" id="GO:0008017">
    <property type="term" value="F:microtubule binding"/>
    <property type="evidence" value="ECO:0007669"/>
    <property type="project" value="InterPro"/>
</dbReference>
<dbReference type="InterPro" id="IPR036872">
    <property type="entry name" value="CH_dom_sf"/>
</dbReference>
<dbReference type="GeneID" id="104959021"/>
<organism evidence="1 2">
    <name type="scientific">Notothenia coriiceps</name>
    <name type="common">black rockcod</name>
    <dbReference type="NCBI Taxonomy" id="8208"/>
    <lineage>
        <taxon>Eukaryota</taxon>
        <taxon>Metazoa</taxon>
        <taxon>Chordata</taxon>
        <taxon>Craniata</taxon>
        <taxon>Vertebrata</taxon>
        <taxon>Euteleostomi</taxon>
        <taxon>Actinopterygii</taxon>
        <taxon>Neopterygii</taxon>
        <taxon>Teleostei</taxon>
        <taxon>Neoteleostei</taxon>
        <taxon>Acanthomorphata</taxon>
        <taxon>Eupercaria</taxon>
        <taxon>Perciformes</taxon>
        <taxon>Notothenioidei</taxon>
        <taxon>Nototheniidae</taxon>
        <taxon>Notothenia</taxon>
    </lineage>
</organism>
<gene>
    <name evidence="2" type="primary">LOC104959021</name>
</gene>
<reference evidence="2" key="1">
    <citation type="submission" date="2025-08" db="UniProtKB">
        <authorList>
            <consortium name="RefSeq"/>
        </authorList>
    </citation>
    <scope>IDENTIFICATION</scope>
    <source>
        <tissue evidence="2">Muscle</tissue>
    </source>
</reference>